<evidence type="ECO:0000313" key="2">
    <source>
        <dbReference type="EMBL" id="CAG5073819.1"/>
    </source>
</evidence>
<dbReference type="OrthoDB" id="7701087at2759"/>
<gene>
    <name evidence="2" type="ORF">HICCMSTLAB_LOCUS620</name>
</gene>
<feature type="compositionally biased region" description="Low complexity" evidence="1">
    <location>
        <begin position="45"/>
        <end position="62"/>
    </location>
</feature>
<dbReference type="AlphaFoldDB" id="A0A8J2H369"/>
<keyword evidence="3" id="KW-1185">Reference proteome</keyword>
<name>A0A8J2H369_COTCN</name>
<protein>
    <submittedName>
        <fullName evidence="2">Uncharacterized protein</fullName>
    </submittedName>
</protein>
<feature type="compositionally biased region" description="Basic and acidic residues" evidence="1">
    <location>
        <begin position="35"/>
        <end position="44"/>
    </location>
</feature>
<organism evidence="2 3">
    <name type="scientific">Cotesia congregata</name>
    <name type="common">Parasitoid wasp</name>
    <name type="synonym">Apanteles congregatus</name>
    <dbReference type="NCBI Taxonomy" id="51543"/>
    <lineage>
        <taxon>Eukaryota</taxon>
        <taxon>Metazoa</taxon>
        <taxon>Ecdysozoa</taxon>
        <taxon>Arthropoda</taxon>
        <taxon>Hexapoda</taxon>
        <taxon>Insecta</taxon>
        <taxon>Pterygota</taxon>
        <taxon>Neoptera</taxon>
        <taxon>Endopterygota</taxon>
        <taxon>Hymenoptera</taxon>
        <taxon>Apocrita</taxon>
        <taxon>Ichneumonoidea</taxon>
        <taxon>Braconidae</taxon>
        <taxon>Microgastrinae</taxon>
        <taxon>Cotesia</taxon>
    </lineage>
</organism>
<sequence length="321" mass="37171">MSSIPTNQEQSPVARPRKRYKLYIKDSTCPIPLRTLDRWNKSIRDNNTNETSNEVTSSEDNNFSNTDNIIDYESELSEDSENESTSRSKNPQDSSDSSDEEIIVNSAEEDCDNNDNNELENDNYDQLDLNEREDNDNINANIGAQNAINNLCNLANRSNIMLYEGSKITINEAVFDLLNLYVKHDLTKAALKEALKIQLKVLPENNLMPKTVYRLLQHVKQIAPPCTVTRHYYCKNCFEYIGNNIEILKCPTCDAKKCKDTFFFEFDICTQIKYLFEHYHLYNKLKPLVIRNDNVITDITDGSEYIRINSRSDRQKFDLTL</sequence>
<reference evidence="2" key="1">
    <citation type="submission" date="2021-04" db="EMBL/GenBank/DDBJ databases">
        <authorList>
            <person name="Chebbi M.A.C M."/>
        </authorList>
    </citation>
    <scope>NUCLEOTIDE SEQUENCE</scope>
</reference>
<evidence type="ECO:0000256" key="1">
    <source>
        <dbReference type="SAM" id="MobiDB-lite"/>
    </source>
</evidence>
<feature type="non-terminal residue" evidence="2">
    <location>
        <position position="321"/>
    </location>
</feature>
<feature type="region of interest" description="Disordered" evidence="1">
    <location>
        <begin position="1"/>
        <end position="100"/>
    </location>
</feature>
<dbReference type="Proteomes" id="UP000786811">
    <property type="component" value="Unassembled WGS sequence"/>
</dbReference>
<proteinExistence type="predicted"/>
<dbReference type="EMBL" id="CAJNRD030001114">
    <property type="protein sequence ID" value="CAG5073819.1"/>
    <property type="molecule type" value="Genomic_DNA"/>
</dbReference>
<evidence type="ECO:0000313" key="3">
    <source>
        <dbReference type="Proteomes" id="UP000786811"/>
    </source>
</evidence>
<accession>A0A8J2H369</accession>
<comment type="caution">
    <text evidence="2">The sequence shown here is derived from an EMBL/GenBank/DDBJ whole genome shotgun (WGS) entry which is preliminary data.</text>
</comment>
<feature type="compositionally biased region" description="Acidic residues" evidence="1">
    <location>
        <begin position="70"/>
        <end position="82"/>
    </location>
</feature>
<feature type="compositionally biased region" description="Polar residues" evidence="1">
    <location>
        <begin position="1"/>
        <end position="11"/>
    </location>
</feature>